<feature type="compositionally biased region" description="Polar residues" evidence="1">
    <location>
        <begin position="321"/>
        <end position="330"/>
    </location>
</feature>
<feature type="compositionally biased region" description="Basic and acidic residues" evidence="1">
    <location>
        <begin position="1050"/>
        <end position="1067"/>
    </location>
</feature>
<evidence type="ECO:0000256" key="1">
    <source>
        <dbReference type="SAM" id="MobiDB-lite"/>
    </source>
</evidence>
<feature type="region of interest" description="Disordered" evidence="1">
    <location>
        <begin position="1231"/>
        <end position="1285"/>
    </location>
</feature>
<sequence>MVRFLQGFGIAQVFIVCSAVFYSLFQYNYSHAQLTLKLEKEMETVHLHPSIFKRRCSVGPVESSVLQRMPMMYDIKAQGISIFKAVFFNQSNLTVSGCKISHLDFSVARRVPTFEDRWLAAKKALEPQLLLEANILKENMLTMQLEELDKRFWRTFNLLSLILTVAFFRSILKTLSECMYGALDTVLDTGVYLLDAIENLPAVPDTRTVLSYFFATLLSLVPFCRSMWSIVCGSYSYVGLLHNDGEYRIPCSYRPNSDNRPNNGSDSDNDSDSDDDGDNNNETGASGALQQRPTQSIPQNPTRSKSNIGSSASHLPSPSSRLNRQTKSSYYSTRIVSRNVDVRQLYNMRSFTTTASTSGEAATSASTSDPAPVTTSDVTPVNQPTATSSTDATPVSQANLTAQTISTGTSQNASVAPQVPTAILPAPDVSQVAQSSQPRSPKGKGRETQLPKPKDPQSHSSNESASAIPGRVIKPLRSRSRSAAAGSSQQASFPVAPVAPLPIAAASSEDNSSALESDKRKKRTKPTFVPFTKSISLSFSKSTHVRFARSTTLVTSSVQRPIQGQEAPSQYIHTAPPALGHYSQAQQLHPVTAGQYVQHATQPPDVQDDGLEEDLKAIMDDLFGESEDPGDRIVLMSAPSNSTPSEQQRHQQQISHEQPPGRHLAPDEFRLWQQHQERTQQEELSQWQRHQQELQHRELSQWQQVQYQRQHQELNEWRLSDEQLTHEQVHQWQLHQYQRQHEELSQWQYHQQQCQQGVLLYWQRQQQARQEQLYQHHFTEQQLNDEELRQWQLYDRCRPQEELHQWQQFRQYQSEREEQLYQQQHYQRRLYLQQVYQQQAQQSVLQDIQHQSTTTARQQMISEENATMGNEPQRSNSQGIMQGTGHVTMASPEENNVSLDMNSITTTTVATFMPEAGSHPSTVHQLDTTTTTHHRLFRTEQVVRGYVFRQRRRFTPRDYLSRGINTYQRRRTIRRKLARRARRTLARKQKYGGIFSNSGMIVKGPSNAEVFTRYQVLTRSEVPAQNRGFTQDQAPAQPQASTQDQAPITRTEDPSHFQEPVHAEAPNHIRPFTRSQATAYYYEELNNFQLPPRALEPTSFRFQTASLADALAQPTTEPAQTDAPTQVDVPTQAEEFTGAEEELTDAEEFTGAEEELTDAEELTLSHTETPSHSNLPTRPEALIFNPVTAIAPEAPSNFLQPDTISTEQSVIPAGADDDFDSAELFETLSMAIPRPPTPPRPRQVEEPITEANQHPDTLRLFDTDSEDEDTGPPLEPTLDQSLNGLNNQQSDALRLFDTDSEDEDAGPPLELTLDQSLNDLVTSTQNVSVYDVTVSTPPFFPSPTRSLSPDADSS</sequence>
<feature type="region of interest" description="Disordered" evidence="1">
    <location>
        <begin position="426"/>
        <end position="493"/>
    </location>
</feature>
<protein>
    <submittedName>
        <fullName evidence="3">Uncharacterized protein</fullName>
    </submittedName>
</protein>
<keyword evidence="2" id="KW-0472">Membrane</keyword>
<feature type="compositionally biased region" description="Polar residues" evidence="1">
    <location>
        <begin position="378"/>
        <end position="397"/>
    </location>
</feature>
<proteinExistence type="predicted"/>
<feature type="region of interest" description="Disordered" evidence="1">
    <location>
        <begin position="354"/>
        <end position="397"/>
    </location>
</feature>
<feature type="compositionally biased region" description="Low complexity" evidence="1">
    <location>
        <begin position="310"/>
        <end position="320"/>
    </location>
</feature>
<reference evidence="3 4" key="1">
    <citation type="submission" date="2019-09" db="EMBL/GenBank/DDBJ databases">
        <authorList>
            <consortium name="DOE Joint Genome Institute"/>
            <person name="Mondo S.J."/>
            <person name="Navarro-Mendoza M.I."/>
            <person name="Perez-Arques C."/>
            <person name="Panchal S."/>
            <person name="Nicolas F.E."/>
            <person name="Ganguly P."/>
            <person name="Pangilinan J."/>
            <person name="Grigoriev I."/>
            <person name="Heitman J."/>
            <person name="Sanya K."/>
            <person name="Garre V."/>
        </authorList>
    </citation>
    <scope>NUCLEOTIDE SEQUENCE [LARGE SCALE GENOMIC DNA]</scope>
    <source>
        <strain evidence="3 4">MU402</strain>
    </source>
</reference>
<accession>A0A8H4B612</accession>
<keyword evidence="2" id="KW-0812">Transmembrane</keyword>
<gene>
    <name evidence="3" type="ORF">FB192DRAFT_1452880</name>
</gene>
<feature type="compositionally biased region" description="Low complexity" evidence="1">
    <location>
        <begin position="481"/>
        <end position="493"/>
    </location>
</feature>
<keyword evidence="2" id="KW-1133">Transmembrane helix</keyword>
<feature type="compositionally biased region" description="Polar residues" evidence="1">
    <location>
        <begin position="1028"/>
        <end position="1048"/>
    </location>
</feature>
<feature type="compositionally biased region" description="Low complexity" evidence="1">
    <location>
        <begin position="254"/>
        <end position="266"/>
    </location>
</feature>
<dbReference type="Proteomes" id="UP000469890">
    <property type="component" value="Unassembled WGS sequence"/>
</dbReference>
<feature type="transmembrane region" description="Helical" evidence="2">
    <location>
        <begin position="6"/>
        <end position="25"/>
    </location>
</feature>
<dbReference type="EMBL" id="JAAECE010000013">
    <property type="protein sequence ID" value="KAF1796317.1"/>
    <property type="molecule type" value="Genomic_DNA"/>
</dbReference>
<feature type="compositionally biased region" description="Acidic residues" evidence="1">
    <location>
        <begin position="267"/>
        <end position="279"/>
    </location>
</feature>
<feature type="compositionally biased region" description="Basic and acidic residues" evidence="1">
    <location>
        <begin position="444"/>
        <end position="457"/>
    </location>
</feature>
<organism evidence="3 4">
    <name type="scientific">Mucor circinelloides f. lusitanicus</name>
    <name type="common">Mucor racemosus var. lusitanicus</name>
    <dbReference type="NCBI Taxonomy" id="29924"/>
    <lineage>
        <taxon>Eukaryota</taxon>
        <taxon>Fungi</taxon>
        <taxon>Fungi incertae sedis</taxon>
        <taxon>Mucoromycota</taxon>
        <taxon>Mucoromycotina</taxon>
        <taxon>Mucoromycetes</taxon>
        <taxon>Mucorales</taxon>
        <taxon>Mucorineae</taxon>
        <taxon>Mucoraceae</taxon>
        <taxon>Mucor</taxon>
    </lineage>
</organism>
<evidence type="ECO:0000313" key="4">
    <source>
        <dbReference type="Proteomes" id="UP000469890"/>
    </source>
</evidence>
<feature type="region of interest" description="Disordered" evidence="1">
    <location>
        <begin position="1028"/>
        <end position="1071"/>
    </location>
</feature>
<evidence type="ECO:0000256" key="2">
    <source>
        <dbReference type="SAM" id="Phobius"/>
    </source>
</evidence>
<evidence type="ECO:0000313" key="3">
    <source>
        <dbReference type="EMBL" id="KAF1796317.1"/>
    </source>
</evidence>
<feature type="region of interest" description="Disordered" evidence="1">
    <location>
        <begin position="623"/>
        <end position="664"/>
    </location>
</feature>
<feature type="compositionally biased region" description="Polar residues" evidence="1">
    <location>
        <begin position="282"/>
        <end position="309"/>
    </location>
</feature>
<feature type="region of interest" description="Disordered" evidence="1">
    <location>
        <begin position="252"/>
        <end position="330"/>
    </location>
</feature>
<name>A0A8H4B612_MUCCL</name>
<feature type="region of interest" description="Disordered" evidence="1">
    <location>
        <begin position="506"/>
        <end position="525"/>
    </location>
</feature>
<comment type="caution">
    <text evidence="3">The sequence shown here is derived from an EMBL/GenBank/DDBJ whole genome shotgun (WGS) entry which is preliminary data.</text>
</comment>
<feature type="compositionally biased region" description="Low complexity" evidence="1">
    <location>
        <begin position="354"/>
        <end position="377"/>
    </location>
</feature>